<feature type="chain" id="PRO_5002086752" description="Lipoprotein" evidence="2">
    <location>
        <begin position="22"/>
        <end position="280"/>
    </location>
</feature>
<accession>A0A0B3XTU6</accession>
<dbReference type="PROSITE" id="PS51257">
    <property type="entry name" value="PROKAR_LIPOPROTEIN"/>
    <property type="match status" value="1"/>
</dbReference>
<gene>
    <name evidence="3" type="ORF">RJ41_10525</name>
</gene>
<keyword evidence="2" id="KW-0732">Signal</keyword>
<feature type="signal peptide" evidence="2">
    <location>
        <begin position="1"/>
        <end position="21"/>
    </location>
</feature>
<evidence type="ECO:0000313" key="4">
    <source>
        <dbReference type="Proteomes" id="UP000031197"/>
    </source>
</evidence>
<evidence type="ECO:0000256" key="1">
    <source>
        <dbReference type="SAM" id="Coils"/>
    </source>
</evidence>
<sequence length="280" mass="33302">MRVLVVFISVMFLASCSSKLAYNNLDWWVYWYMDDYIELKDEQEEKFDDYLQNWLRWHKTSELKRYQAQLLDIKRQIREGRLDSNSVHDHLANARAHWERVRDEVSPALAEIAKTLDDEQVVTLFAALEKDNKEEEEERKESLEKSEEERLEKRIERIEETVSERIGKLTSEQKQIVATYSTQFISTGDEWLTYRRDIQNAARKLFVTRKFNDNFEAELIDLMQNPDRYKSDIYMQSSAHNMTVSATLIGELFTTLTDKQRETLIENIDDLIDTVESFQS</sequence>
<proteinExistence type="predicted"/>
<dbReference type="InterPro" id="IPR016875">
    <property type="entry name" value="UCP028200"/>
</dbReference>
<reference evidence="3 4" key="1">
    <citation type="submission" date="2014-12" db="EMBL/GenBank/DDBJ databases">
        <title>Genome sequencing of Alteromonas marina AD001.</title>
        <authorList>
            <person name="Adrian T.G.S."/>
            <person name="Chan K.G."/>
        </authorList>
    </citation>
    <scope>NUCLEOTIDE SEQUENCE [LARGE SCALE GENOMIC DNA]</scope>
    <source>
        <strain evidence="3 4">AD001</strain>
    </source>
</reference>
<dbReference type="OrthoDB" id="5767052at2"/>
<evidence type="ECO:0000256" key="2">
    <source>
        <dbReference type="SAM" id="SignalP"/>
    </source>
</evidence>
<dbReference type="AlphaFoldDB" id="A0A0B3XTU6"/>
<dbReference type="EMBL" id="JWLW01000017">
    <property type="protein sequence ID" value="KHT52399.1"/>
    <property type="molecule type" value="Genomic_DNA"/>
</dbReference>
<evidence type="ECO:0000313" key="3">
    <source>
        <dbReference type="EMBL" id="KHT52399.1"/>
    </source>
</evidence>
<dbReference type="Pfam" id="PF19795">
    <property type="entry name" value="DUF6279"/>
    <property type="match status" value="1"/>
</dbReference>
<dbReference type="PIRSF" id="PIRSF028200">
    <property type="entry name" value="UCP028200"/>
    <property type="match status" value="1"/>
</dbReference>
<comment type="caution">
    <text evidence="3">The sequence shown here is derived from an EMBL/GenBank/DDBJ whole genome shotgun (WGS) entry which is preliminary data.</text>
</comment>
<dbReference type="Proteomes" id="UP000031197">
    <property type="component" value="Unassembled WGS sequence"/>
</dbReference>
<dbReference type="RefSeq" id="WP_039220302.1">
    <property type="nucleotide sequence ID" value="NZ_JWLW01000017.1"/>
</dbReference>
<evidence type="ECO:0008006" key="5">
    <source>
        <dbReference type="Google" id="ProtNLM"/>
    </source>
</evidence>
<name>A0A0B3XTU6_9ALTE</name>
<keyword evidence="1" id="KW-0175">Coiled coil</keyword>
<keyword evidence="4" id="KW-1185">Reference proteome</keyword>
<feature type="coiled-coil region" evidence="1">
    <location>
        <begin position="33"/>
        <end position="83"/>
    </location>
</feature>
<protein>
    <recommendedName>
        <fullName evidence="5">Lipoprotein</fullName>
    </recommendedName>
</protein>
<organism evidence="3 4">
    <name type="scientific">Alteromonas marina</name>
    <dbReference type="NCBI Taxonomy" id="203795"/>
    <lineage>
        <taxon>Bacteria</taxon>
        <taxon>Pseudomonadati</taxon>
        <taxon>Pseudomonadota</taxon>
        <taxon>Gammaproteobacteria</taxon>
        <taxon>Alteromonadales</taxon>
        <taxon>Alteromonadaceae</taxon>
        <taxon>Alteromonas/Salinimonas group</taxon>
        <taxon>Alteromonas</taxon>
    </lineage>
</organism>
<feature type="coiled-coil region" evidence="1">
    <location>
        <begin position="125"/>
        <end position="161"/>
    </location>
</feature>